<gene>
    <name evidence="1" type="ORF">DW250_12335</name>
</gene>
<evidence type="ECO:0000313" key="1">
    <source>
        <dbReference type="EMBL" id="RHG63708.1"/>
    </source>
</evidence>
<dbReference type="RefSeq" id="WP_118201408.1">
    <property type="nucleotide sequence ID" value="NZ_QRIE01000017.1"/>
</dbReference>
<dbReference type="AlphaFoldDB" id="A0A3R6HLP8"/>
<proteinExistence type="predicted"/>
<name>A0A3R6HLP8_9BACT</name>
<dbReference type="EMBL" id="QRIN01000060">
    <property type="protein sequence ID" value="RHG63708.1"/>
    <property type="molecule type" value="Genomic_DNA"/>
</dbReference>
<comment type="caution">
    <text evidence="1">The sequence shown here is derived from an EMBL/GenBank/DDBJ whole genome shotgun (WGS) entry which is preliminary data.</text>
</comment>
<accession>A0A3R6HLP8</accession>
<protein>
    <submittedName>
        <fullName evidence="1">Uncharacterized protein</fullName>
    </submittedName>
</protein>
<dbReference type="Proteomes" id="UP000286501">
    <property type="component" value="Unassembled WGS sequence"/>
</dbReference>
<sequence>MDKLEYIPGDFISVYVGVKKYIVEVIGTENENEVLSYQIKFPTGEIQYADKDNIVPIPLTPEILEKNGWKNDGYDWYKLPTKRAYLYITKDIITLGEFLVCVGLDRHNLASINFVHQLQHILFGLRLNSEMEV</sequence>
<evidence type="ECO:0000313" key="2">
    <source>
        <dbReference type="Proteomes" id="UP000286501"/>
    </source>
</evidence>
<reference evidence="1 2" key="1">
    <citation type="submission" date="2018-08" db="EMBL/GenBank/DDBJ databases">
        <title>A genome reference for cultivated species of the human gut microbiota.</title>
        <authorList>
            <person name="Zou Y."/>
            <person name="Xue W."/>
            <person name="Luo G."/>
        </authorList>
    </citation>
    <scope>NUCLEOTIDE SEQUENCE [LARGE SCALE GENOMIC DNA]</scope>
    <source>
        <strain evidence="1 2">AM22-1</strain>
    </source>
</reference>
<organism evidence="1 2">
    <name type="scientific">Segatella copri</name>
    <dbReference type="NCBI Taxonomy" id="165179"/>
    <lineage>
        <taxon>Bacteria</taxon>
        <taxon>Pseudomonadati</taxon>
        <taxon>Bacteroidota</taxon>
        <taxon>Bacteroidia</taxon>
        <taxon>Bacteroidales</taxon>
        <taxon>Prevotellaceae</taxon>
        <taxon>Segatella</taxon>
    </lineage>
</organism>